<comment type="caution">
    <text evidence="2">The sequence shown here is derived from an EMBL/GenBank/DDBJ whole genome shotgun (WGS) entry which is preliminary data.</text>
</comment>
<proteinExistence type="predicted"/>
<dbReference type="OrthoDB" id="3235609at2759"/>
<dbReference type="Proteomes" id="UP000886523">
    <property type="component" value="Unassembled WGS sequence"/>
</dbReference>
<gene>
    <name evidence="2" type="ORF">BS47DRAFT_1367587</name>
</gene>
<protein>
    <submittedName>
        <fullName evidence="2">Uncharacterized protein</fullName>
    </submittedName>
</protein>
<dbReference type="AlphaFoldDB" id="A0A9P6AIU8"/>
<reference evidence="2" key="1">
    <citation type="journal article" date="2020" name="Nat. Commun.">
        <title>Large-scale genome sequencing of mycorrhizal fungi provides insights into the early evolution of symbiotic traits.</title>
        <authorList>
            <person name="Miyauchi S."/>
            <person name="Kiss E."/>
            <person name="Kuo A."/>
            <person name="Drula E."/>
            <person name="Kohler A."/>
            <person name="Sanchez-Garcia M."/>
            <person name="Morin E."/>
            <person name="Andreopoulos B."/>
            <person name="Barry K.W."/>
            <person name="Bonito G."/>
            <person name="Buee M."/>
            <person name="Carver A."/>
            <person name="Chen C."/>
            <person name="Cichocki N."/>
            <person name="Clum A."/>
            <person name="Culley D."/>
            <person name="Crous P.W."/>
            <person name="Fauchery L."/>
            <person name="Girlanda M."/>
            <person name="Hayes R.D."/>
            <person name="Keri Z."/>
            <person name="LaButti K."/>
            <person name="Lipzen A."/>
            <person name="Lombard V."/>
            <person name="Magnuson J."/>
            <person name="Maillard F."/>
            <person name="Murat C."/>
            <person name="Nolan M."/>
            <person name="Ohm R.A."/>
            <person name="Pangilinan J."/>
            <person name="Pereira M.F."/>
            <person name="Perotto S."/>
            <person name="Peter M."/>
            <person name="Pfister S."/>
            <person name="Riley R."/>
            <person name="Sitrit Y."/>
            <person name="Stielow J.B."/>
            <person name="Szollosi G."/>
            <person name="Zifcakova L."/>
            <person name="Stursova M."/>
            <person name="Spatafora J.W."/>
            <person name="Tedersoo L."/>
            <person name="Vaario L.M."/>
            <person name="Yamada A."/>
            <person name="Yan M."/>
            <person name="Wang P."/>
            <person name="Xu J."/>
            <person name="Bruns T."/>
            <person name="Baldrian P."/>
            <person name="Vilgalys R."/>
            <person name="Dunand C."/>
            <person name="Henrissat B."/>
            <person name="Grigoriev I.V."/>
            <person name="Hibbett D."/>
            <person name="Nagy L.G."/>
            <person name="Martin F.M."/>
        </authorList>
    </citation>
    <scope>NUCLEOTIDE SEQUENCE</scope>
    <source>
        <strain evidence="2">UP504</strain>
    </source>
</reference>
<evidence type="ECO:0000313" key="3">
    <source>
        <dbReference type="Proteomes" id="UP000886523"/>
    </source>
</evidence>
<name>A0A9P6AIU8_9AGAM</name>
<evidence type="ECO:0000256" key="1">
    <source>
        <dbReference type="SAM" id="MobiDB-lite"/>
    </source>
</evidence>
<accession>A0A9P6AIU8</accession>
<dbReference type="EMBL" id="MU129123">
    <property type="protein sequence ID" value="KAF9506129.1"/>
    <property type="molecule type" value="Genomic_DNA"/>
</dbReference>
<feature type="region of interest" description="Disordered" evidence="1">
    <location>
        <begin position="255"/>
        <end position="282"/>
    </location>
</feature>
<evidence type="ECO:0000313" key="2">
    <source>
        <dbReference type="EMBL" id="KAF9506129.1"/>
    </source>
</evidence>
<sequence length="433" mass="47917">MITIVVNITLNNQMMSCANSSHSGSEVKVFNPDREMSTQFKELAVGGRGLDNRVLLEVWDHQWQVRVWVNPDEIPDTIGFTATYQKLTWASPELDQGFPRPLWAYPDLVDPGLKNKPWWSHSRAALLLVVLNSIILGVLRKTLQVSKYIIGDSLWNGLVNRFIIFASTPSSPAASRGADSHSRNTDFDGQSIRSFFRLETVRPHDKMRGGTAPTIILVCDAVFAFMVLGEAGVDTTNWELSATSLLAQTSARPMPCNAHRQDSLVAGSRRPADSRSRSRSTPMNQPRFFLVFSPSSISVSPYDPRLSLAKPGMPRPAPSLLEIAQIEFGFPCWIIIRLMYNVWKSLVGAAPIDDRVEVIRPGPLPSLGSTSDSVAYNINPVGKIQGNSEDEIMQLPQGRLPAPILSQLSIRIRTLLLKMGEGGRRSGRLSIMT</sequence>
<keyword evidence="3" id="KW-1185">Reference proteome</keyword>
<organism evidence="2 3">
    <name type="scientific">Hydnum rufescens UP504</name>
    <dbReference type="NCBI Taxonomy" id="1448309"/>
    <lineage>
        <taxon>Eukaryota</taxon>
        <taxon>Fungi</taxon>
        <taxon>Dikarya</taxon>
        <taxon>Basidiomycota</taxon>
        <taxon>Agaricomycotina</taxon>
        <taxon>Agaricomycetes</taxon>
        <taxon>Cantharellales</taxon>
        <taxon>Hydnaceae</taxon>
        <taxon>Hydnum</taxon>
    </lineage>
</organism>